<accession>A0A4T2BYF8</accession>
<proteinExistence type="predicted"/>
<gene>
    <name evidence="1" type="ORF">D4765_09630</name>
</gene>
<organism evidence="1 2">
    <name type="scientific">Subtercola vilae</name>
    <dbReference type="NCBI Taxonomy" id="2056433"/>
    <lineage>
        <taxon>Bacteria</taxon>
        <taxon>Bacillati</taxon>
        <taxon>Actinomycetota</taxon>
        <taxon>Actinomycetes</taxon>
        <taxon>Micrococcales</taxon>
        <taxon>Microbacteriaceae</taxon>
        <taxon>Subtercola</taxon>
    </lineage>
</organism>
<name>A0A4T2BYF8_9MICO</name>
<dbReference type="AlphaFoldDB" id="A0A4T2BYF8"/>
<keyword evidence="2" id="KW-1185">Reference proteome</keyword>
<evidence type="ECO:0000313" key="1">
    <source>
        <dbReference type="EMBL" id="TIH36620.1"/>
    </source>
</evidence>
<comment type="caution">
    <text evidence="1">The sequence shown here is derived from an EMBL/GenBank/DDBJ whole genome shotgun (WGS) entry which is preliminary data.</text>
</comment>
<evidence type="ECO:0000313" key="2">
    <source>
        <dbReference type="Proteomes" id="UP000306192"/>
    </source>
</evidence>
<protein>
    <recommendedName>
        <fullName evidence="3">Phytase-like domain-containing protein</fullName>
    </recommendedName>
</protein>
<evidence type="ECO:0008006" key="3">
    <source>
        <dbReference type="Google" id="ProtNLM"/>
    </source>
</evidence>
<dbReference type="EMBL" id="QYRT01000015">
    <property type="protein sequence ID" value="TIH36620.1"/>
    <property type="molecule type" value="Genomic_DNA"/>
</dbReference>
<dbReference type="Proteomes" id="UP000306192">
    <property type="component" value="Unassembled WGS sequence"/>
</dbReference>
<reference evidence="1 2" key="1">
    <citation type="journal article" date="2019" name="Microorganisms">
        <title>Systematic Affiliation and Genome Analysis of Subtercola vilae DB165(T) with Particular Emphasis on Cold Adaptation of an Isolate from a High-Altitude Cold Volcano Lake.</title>
        <authorList>
            <person name="Villalobos A.S."/>
            <person name="Wiese J."/>
            <person name="Imhoff J.F."/>
            <person name="Dorador C."/>
            <person name="Keller A."/>
            <person name="Hentschel U."/>
        </authorList>
    </citation>
    <scope>NUCLEOTIDE SEQUENCE [LARGE SCALE GENOMIC DNA]</scope>
    <source>
        <strain evidence="1 2">DB165</strain>
    </source>
</reference>
<sequence length="107" mass="11439">MRGRTVAELGPMNQPFSLVSYDRDGQEFLLVSNTRHPLLKIAAASIAGQAGLTQPMSEPGAPLGVERETLDAHAGVTWMASLDRGAVVVVQNDDGEQRLRTLEAAVL</sequence>